<comment type="caution">
    <text evidence="1">The sequence shown here is derived from an EMBL/GenBank/DDBJ whole genome shotgun (WGS) entry which is preliminary data.</text>
</comment>
<proteinExistence type="predicted"/>
<accession>A0A498DN67</accession>
<evidence type="ECO:0000313" key="2">
    <source>
        <dbReference type="Proteomes" id="UP000270219"/>
    </source>
</evidence>
<organism evidence="1 2">
    <name type="scientific">Oceanobacillus piezotolerans</name>
    <dbReference type="NCBI Taxonomy" id="2448030"/>
    <lineage>
        <taxon>Bacteria</taxon>
        <taxon>Bacillati</taxon>
        <taxon>Bacillota</taxon>
        <taxon>Bacilli</taxon>
        <taxon>Bacillales</taxon>
        <taxon>Bacillaceae</taxon>
        <taxon>Oceanobacillus</taxon>
    </lineage>
</organism>
<sequence length="66" mass="7796">MKLKGRLAEVHLLTNLKSKLPIFIYNSLTLIREYSNLAMETFKIKYFLSSDNPSNFENNQFNHLFV</sequence>
<name>A0A498DN67_9BACI</name>
<dbReference type="Proteomes" id="UP000270219">
    <property type="component" value="Unassembled WGS sequence"/>
</dbReference>
<evidence type="ECO:0000313" key="1">
    <source>
        <dbReference type="EMBL" id="RLL48500.1"/>
    </source>
</evidence>
<reference evidence="1 2" key="1">
    <citation type="submission" date="2018-10" db="EMBL/GenBank/DDBJ databases">
        <title>Oceanobacillus sp. YLB-02 draft genome.</title>
        <authorList>
            <person name="Yu L."/>
        </authorList>
    </citation>
    <scope>NUCLEOTIDE SEQUENCE [LARGE SCALE GENOMIC DNA]</scope>
    <source>
        <strain evidence="1 2">YLB-02</strain>
    </source>
</reference>
<dbReference type="AlphaFoldDB" id="A0A498DN67"/>
<gene>
    <name evidence="1" type="ORF">D8M04_04380</name>
</gene>
<dbReference type="EMBL" id="RCHR01000001">
    <property type="protein sequence ID" value="RLL48500.1"/>
    <property type="molecule type" value="Genomic_DNA"/>
</dbReference>
<protein>
    <submittedName>
        <fullName evidence="1">Uncharacterized protein</fullName>
    </submittedName>
</protein>
<keyword evidence="2" id="KW-1185">Reference proteome</keyword>